<evidence type="ECO:0000259" key="2">
    <source>
        <dbReference type="Pfam" id="PF04296"/>
    </source>
</evidence>
<evidence type="ECO:0000313" key="4">
    <source>
        <dbReference type="Proteomes" id="UP001220395"/>
    </source>
</evidence>
<dbReference type="Pfam" id="PF04296">
    <property type="entry name" value="YlxR"/>
    <property type="match status" value="1"/>
</dbReference>
<dbReference type="CDD" id="cd00279">
    <property type="entry name" value="YlxR"/>
    <property type="match status" value="1"/>
</dbReference>
<dbReference type="InterPro" id="IPR029064">
    <property type="entry name" value="Ribosomal_eL30-like_sf"/>
</dbReference>
<gene>
    <name evidence="3" type="ORF">PQ455_02165</name>
</gene>
<name>A0ABY7TLE0_9SPHN</name>
<dbReference type="SUPFAM" id="SSF64376">
    <property type="entry name" value="YlxR-like"/>
    <property type="match status" value="1"/>
</dbReference>
<dbReference type="InterPro" id="IPR035931">
    <property type="entry name" value="YlxR-like_sf"/>
</dbReference>
<protein>
    <submittedName>
        <fullName evidence="3">DUF448 domain-containing protein</fullName>
    </submittedName>
</protein>
<sequence length="229" mass="24021">MTNDEHPNGLTADAPTPHRGGVKGTHVPERKCILTGERAPRAGLIRLAIGPDGQVHPDIRAKAPGRGAWIGVDRATLDTAIAKGKLKGALARAFKGAVAVPADLATRIGEALERAALDRMGLEARGGTLITGTDKITDAARKGQVALLLHAADAAPDGNRKLDQALRVGRDEEGSGARGLIIPVPRAILSMALGRENVVHIAVIAPAAAARVSDALDRWRRYIGWDDEP</sequence>
<feature type="region of interest" description="Disordered" evidence="1">
    <location>
        <begin position="1"/>
        <end position="25"/>
    </location>
</feature>
<proteinExistence type="predicted"/>
<dbReference type="Gene3D" id="3.30.1230.10">
    <property type="entry name" value="YlxR-like"/>
    <property type="match status" value="1"/>
</dbReference>
<dbReference type="RefSeq" id="WP_273688787.1">
    <property type="nucleotide sequence ID" value="NZ_CP117411.1"/>
</dbReference>
<reference evidence="3 4" key="1">
    <citation type="submission" date="2023-02" db="EMBL/GenBank/DDBJ databases">
        <title>Genome sequence of Sphingomonas naphthae.</title>
        <authorList>
            <person name="Kim S."/>
            <person name="Heo J."/>
            <person name="Kwon S.-W."/>
        </authorList>
    </citation>
    <scope>NUCLEOTIDE SEQUENCE [LARGE SCALE GENOMIC DNA]</scope>
    <source>
        <strain evidence="3 4">KACC 18716</strain>
    </source>
</reference>
<accession>A0ABY7TLE0</accession>
<keyword evidence="4" id="KW-1185">Reference proteome</keyword>
<evidence type="ECO:0000313" key="3">
    <source>
        <dbReference type="EMBL" id="WCT74058.1"/>
    </source>
</evidence>
<dbReference type="SUPFAM" id="SSF55315">
    <property type="entry name" value="L30e-like"/>
    <property type="match status" value="1"/>
</dbReference>
<dbReference type="InterPro" id="IPR037465">
    <property type="entry name" value="YlxR"/>
</dbReference>
<dbReference type="PANTHER" id="PTHR34215">
    <property type="entry name" value="BLL0784 PROTEIN"/>
    <property type="match status" value="1"/>
</dbReference>
<dbReference type="EMBL" id="CP117411">
    <property type="protein sequence ID" value="WCT74058.1"/>
    <property type="molecule type" value="Genomic_DNA"/>
</dbReference>
<dbReference type="Proteomes" id="UP001220395">
    <property type="component" value="Chromosome"/>
</dbReference>
<organism evidence="3 4">
    <name type="scientific">Sphingomonas naphthae</name>
    <dbReference type="NCBI Taxonomy" id="1813468"/>
    <lineage>
        <taxon>Bacteria</taxon>
        <taxon>Pseudomonadati</taxon>
        <taxon>Pseudomonadota</taxon>
        <taxon>Alphaproteobacteria</taxon>
        <taxon>Sphingomonadales</taxon>
        <taxon>Sphingomonadaceae</taxon>
        <taxon>Sphingomonas</taxon>
    </lineage>
</organism>
<evidence type="ECO:0000256" key="1">
    <source>
        <dbReference type="SAM" id="MobiDB-lite"/>
    </source>
</evidence>
<dbReference type="PANTHER" id="PTHR34215:SF1">
    <property type="entry name" value="YLXR DOMAIN-CONTAINING PROTEIN"/>
    <property type="match status" value="1"/>
</dbReference>
<feature type="domain" description="YlxR" evidence="2">
    <location>
        <begin position="30"/>
        <end position="98"/>
    </location>
</feature>
<dbReference type="InterPro" id="IPR007393">
    <property type="entry name" value="YlxR_dom"/>
</dbReference>